<sequence length="59" mass="6120">MAMDHTRRGLLRVVTLAGIGAVVLPGKTLLPIAQASTAKPSPPTASVVVNGWLLKSSDR</sequence>
<dbReference type="RefSeq" id="WP_176304451.1">
    <property type="nucleotide sequence ID" value="NZ_JABWCV010000022.1"/>
</dbReference>
<evidence type="ECO:0008006" key="3">
    <source>
        <dbReference type="Google" id="ProtNLM"/>
    </source>
</evidence>
<comment type="caution">
    <text evidence="1">The sequence shown here is derived from an EMBL/GenBank/DDBJ whole genome shotgun (WGS) entry which is preliminary data.</text>
</comment>
<dbReference type="EMBL" id="JABWCV010000022">
    <property type="protein sequence ID" value="NVF15748.1"/>
    <property type="molecule type" value="Genomic_DNA"/>
</dbReference>
<dbReference type="InterPro" id="IPR006311">
    <property type="entry name" value="TAT_signal"/>
</dbReference>
<accession>A0A7Y6V9M3</accession>
<proteinExistence type="predicted"/>
<name>A0A7Y6V9M3_9GAMM</name>
<gene>
    <name evidence="1" type="ORF">HUO07_16430</name>
</gene>
<dbReference type="Proteomes" id="UP000589984">
    <property type="component" value="Unassembled WGS sequence"/>
</dbReference>
<protein>
    <recommendedName>
        <fullName evidence="3">Twin-arginine translocation signal domain-containing protein</fullName>
    </recommendedName>
</protein>
<evidence type="ECO:0000313" key="1">
    <source>
        <dbReference type="EMBL" id="NVF15748.1"/>
    </source>
</evidence>
<keyword evidence="2" id="KW-1185">Reference proteome</keyword>
<organism evidence="1 2">
    <name type="scientific">Vreelandella maris</name>
    <dbReference type="NCBI Taxonomy" id="2729617"/>
    <lineage>
        <taxon>Bacteria</taxon>
        <taxon>Pseudomonadati</taxon>
        <taxon>Pseudomonadota</taxon>
        <taxon>Gammaproteobacteria</taxon>
        <taxon>Oceanospirillales</taxon>
        <taxon>Halomonadaceae</taxon>
        <taxon>Vreelandella</taxon>
    </lineage>
</organism>
<dbReference type="AlphaFoldDB" id="A0A7Y6V9M3"/>
<dbReference type="PROSITE" id="PS51318">
    <property type="entry name" value="TAT"/>
    <property type="match status" value="1"/>
</dbReference>
<reference evidence="1 2" key="1">
    <citation type="submission" date="2020-06" db="EMBL/GenBank/DDBJ databases">
        <title>Halomonas sp. QX-1 draft genome sequence.</title>
        <authorList>
            <person name="Qiu X."/>
        </authorList>
    </citation>
    <scope>NUCLEOTIDE SEQUENCE [LARGE SCALE GENOMIC DNA]</scope>
    <source>
        <strain evidence="1 2">QX-1</strain>
    </source>
</reference>
<evidence type="ECO:0000313" key="2">
    <source>
        <dbReference type="Proteomes" id="UP000589984"/>
    </source>
</evidence>